<proteinExistence type="predicted"/>
<evidence type="ECO:0000256" key="1">
    <source>
        <dbReference type="SAM" id="MobiDB-lite"/>
    </source>
</evidence>
<name>A0AAE2CJN6_9LAMI</name>
<dbReference type="EMBL" id="JACGWO010000006">
    <property type="protein sequence ID" value="KAK4424414.1"/>
    <property type="molecule type" value="Genomic_DNA"/>
</dbReference>
<evidence type="ECO:0000313" key="2">
    <source>
        <dbReference type="EMBL" id="KAK4424414.1"/>
    </source>
</evidence>
<feature type="region of interest" description="Disordered" evidence="1">
    <location>
        <begin position="17"/>
        <end position="41"/>
    </location>
</feature>
<feature type="region of interest" description="Disordered" evidence="1">
    <location>
        <begin position="81"/>
        <end position="106"/>
    </location>
</feature>
<sequence>MMNRVVVCKFIPKDVPAMPSSSGTRSAPSTPSDFPPEVTPCSVTPPPLSSYIEACPQETPVIGWSLLLKNRRLFRLHRRTQPLSPLPPPVEGLPSAHKRPRTSKVGIEDTPSVVGEESELDFLAPVLTPRLDPQAGVSNMSKVVHRADVDVLAPRTLQGIGNFVLAQTSIIPAAITAMVEKYSHSLRNFEIERGAKLREELEALKGQVVEKDSQIALLSMENDVVRASTMQAYTRGKEEGVFSLVTTYKDSPEYATEIYHQASAFYIDGFATCLAQFKNIGNLSPGFDLSFVNVRVDGFGRTGSGGPSRG</sequence>
<feature type="compositionally biased region" description="Polar residues" evidence="1">
    <location>
        <begin position="19"/>
        <end position="32"/>
    </location>
</feature>
<reference evidence="2" key="2">
    <citation type="journal article" date="2024" name="Plant">
        <title>Genomic evolution and insights into agronomic trait innovations of Sesamum species.</title>
        <authorList>
            <person name="Miao H."/>
            <person name="Wang L."/>
            <person name="Qu L."/>
            <person name="Liu H."/>
            <person name="Sun Y."/>
            <person name="Le M."/>
            <person name="Wang Q."/>
            <person name="Wei S."/>
            <person name="Zheng Y."/>
            <person name="Lin W."/>
            <person name="Duan Y."/>
            <person name="Cao H."/>
            <person name="Xiong S."/>
            <person name="Wang X."/>
            <person name="Wei L."/>
            <person name="Li C."/>
            <person name="Ma Q."/>
            <person name="Ju M."/>
            <person name="Zhao R."/>
            <person name="Li G."/>
            <person name="Mu C."/>
            <person name="Tian Q."/>
            <person name="Mei H."/>
            <person name="Zhang T."/>
            <person name="Gao T."/>
            <person name="Zhang H."/>
        </authorList>
    </citation>
    <scope>NUCLEOTIDE SEQUENCE</scope>
    <source>
        <strain evidence="2">3651</strain>
    </source>
</reference>
<comment type="caution">
    <text evidence="2">The sequence shown here is derived from an EMBL/GenBank/DDBJ whole genome shotgun (WGS) entry which is preliminary data.</text>
</comment>
<reference evidence="2" key="1">
    <citation type="submission" date="2020-06" db="EMBL/GenBank/DDBJ databases">
        <authorList>
            <person name="Li T."/>
            <person name="Hu X."/>
            <person name="Zhang T."/>
            <person name="Song X."/>
            <person name="Zhang H."/>
            <person name="Dai N."/>
            <person name="Sheng W."/>
            <person name="Hou X."/>
            <person name="Wei L."/>
        </authorList>
    </citation>
    <scope>NUCLEOTIDE SEQUENCE</scope>
    <source>
        <strain evidence="2">3651</strain>
        <tissue evidence="2">Leaf</tissue>
    </source>
</reference>
<dbReference type="Proteomes" id="UP001293254">
    <property type="component" value="Unassembled WGS sequence"/>
</dbReference>
<organism evidence="2 3">
    <name type="scientific">Sesamum alatum</name>
    <dbReference type="NCBI Taxonomy" id="300844"/>
    <lineage>
        <taxon>Eukaryota</taxon>
        <taxon>Viridiplantae</taxon>
        <taxon>Streptophyta</taxon>
        <taxon>Embryophyta</taxon>
        <taxon>Tracheophyta</taxon>
        <taxon>Spermatophyta</taxon>
        <taxon>Magnoliopsida</taxon>
        <taxon>eudicotyledons</taxon>
        <taxon>Gunneridae</taxon>
        <taxon>Pentapetalae</taxon>
        <taxon>asterids</taxon>
        <taxon>lamiids</taxon>
        <taxon>Lamiales</taxon>
        <taxon>Pedaliaceae</taxon>
        <taxon>Sesamum</taxon>
    </lineage>
</organism>
<accession>A0AAE2CJN6</accession>
<protein>
    <submittedName>
        <fullName evidence="2">Uncharacterized protein</fullName>
    </submittedName>
</protein>
<keyword evidence="3" id="KW-1185">Reference proteome</keyword>
<gene>
    <name evidence="2" type="ORF">Salat_1634800</name>
</gene>
<dbReference type="AlphaFoldDB" id="A0AAE2CJN6"/>
<evidence type="ECO:0000313" key="3">
    <source>
        <dbReference type="Proteomes" id="UP001293254"/>
    </source>
</evidence>